<dbReference type="Gene3D" id="2.60.40.10">
    <property type="entry name" value="Immunoglobulins"/>
    <property type="match status" value="1"/>
</dbReference>
<evidence type="ECO:0000256" key="4">
    <source>
        <dbReference type="ARBA" id="ARBA00023012"/>
    </source>
</evidence>
<keyword evidence="6" id="KW-0732">Signal</keyword>
<evidence type="ECO:0000256" key="1">
    <source>
        <dbReference type="ARBA" id="ARBA00000085"/>
    </source>
</evidence>
<dbReference type="InterPro" id="IPR008207">
    <property type="entry name" value="Sig_transdc_His_kin_Hpt_dom"/>
</dbReference>
<proteinExistence type="predicted"/>
<evidence type="ECO:0000256" key="6">
    <source>
        <dbReference type="SAM" id="SignalP"/>
    </source>
</evidence>
<dbReference type="RefSeq" id="WP_380601167.1">
    <property type="nucleotide sequence ID" value="NZ_JBHSDU010000014.1"/>
</dbReference>
<gene>
    <name evidence="9" type="ORF">ACFPN2_23585</name>
</gene>
<comment type="caution">
    <text evidence="9">The sequence shown here is derived from an EMBL/GenBank/DDBJ whole genome shotgun (WGS) entry which is preliminary data.</text>
</comment>
<dbReference type="CDD" id="cd16922">
    <property type="entry name" value="HATPase_EvgS-ArcB-TorS-like"/>
    <property type="match status" value="1"/>
</dbReference>
<dbReference type="InterPro" id="IPR036097">
    <property type="entry name" value="HisK_dim/P_sf"/>
</dbReference>
<accession>A0ABV8SZK7</accession>
<dbReference type="SUPFAM" id="SSF47226">
    <property type="entry name" value="Histidine-containing phosphotransfer domain, HPT domain"/>
    <property type="match status" value="1"/>
</dbReference>
<dbReference type="InterPro" id="IPR013783">
    <property type="entry name" value="Ig-like_fold"/>
</dbReference>
<feature type="domain" description="Response regulatory" evidence="8">
    <location>
        <begin position="1229"/>
        <end position="1346"/>
    </location>
</feature>
<dbReference type="Gene3D" id="1.20.120.160">
    <property type="entry name" value="HPT domain"/>
    <property type="match status" value="1"/>
</dbReference>
<feature type="signal peptide" evidence="6">
    <location>
        <begin position="1"/>
        <end position="28"/>
    </location>
</feature>
<name>A0ABV8SZK7_9GAMM</name>
<dbReference type="InterPro" id="IPR001789">
    <property type="entry name" value="Sig_transdc_resp-reg_receiver"/>
</dbReference>
<dbReference type="Pfam" id="PF00072">
    <property type="entry name" value="Response_reg"/>
    <property type="match status" value="1"/>
</dbReference>
<protein>
    <recommendedName>
        <fullName evidence="2">histidine kinase</fullName>
        <ecNumber evidence="2">2.7.13.3</ecNumber>
    </recommendedName>
</protein>
<dbReference type="Gene3D" id="3.40.50.2300">
    <property type="match status" value="1"/>
</dbReference>
<reference evidence="10" key="1">
    <citation type="journal article" date="2019" name="Int. J. Syst. Evol. Microbiol.">
        <title>The Global Catalogue of Microorganisms (GCM) 10K type strain sequencing project: providing services to taxonomists for standard genome sequencing and annotation.</title>
        <authorList>
            <consortium name="The Broad Institute Genomics Platform"/>
            <consortium name="The Broad Institute Genome Sequencing Center for Infectious Disease"/>
            <person name="Wu L."/>
            <person name="Ma J."/>
        </authorList>
    </citation>
    <scope>NUCLEOTIDE SEQUENCE [LARGE SCALE GENOMIC DNA]</scope>
    <source>
        <strain evidence="10">CGMCC 1.10759</strain>
    </source>
</reference>
<dbReference type="Pfam" id="PF02518">
    <property type="entry name" value="HATPase_c"/>
    <property type="match status" value="1"/>
</dbReference>
<dbReference type="InterPro" id="IPR036890">
    <property type="entry name" value="HATPase_C_sf"/>
</dbReference>
<evidence type="ECO:0000256" key="2">
    <source>
        <dbReference type="ARBA" id="ARBA00012438"/>
    </source>
</evidence>
<keyword evidence="10" id="KW-1185">Reference proteome</keyword>
<dbReference type="SMART" id="SM00388">
    <property type="entry name" value="HisKA"/>
    <property type="match status" value="1"/>
</dbReference>
<dbReference type="SUPFAM" id="SSF55874">
    <property type="entry name" value="ATPase domain of HSP90 chaperone/DNA topoisomerase II/histidine kinase"/>
    <property type="match status" value="1"/>
</dbReference>
<dbReference type="SMART" id="SM00448">
    <property type="entry name" value="REC"/>
    <property type="match status" value="1"/>
</dbReference>
<dbReference type="PANTHER" id="PTHR43547">
    <property type="entry name" value="TWO-COMPONENT HISTIDINE KINASE"/>
    <property type="match status" value="1"/>
</dbReference>
<dbReference type="SUPFAM" id="SSF63829">
    <property type="entry name" value="Calcium-dependent phosphotriesterase"/>
    <property type="match status" value="2"/>
</dbReference>
<dbReference type="CDD" id="cd17546">
    <property type="entry name" value="REC_hyHK_CKI1_RcsC-like"/>
    <property type="match status" value="1"/>
</dbReference>
<dbReference type="InterPro" id="IPR003594">
    <property type="entry name" value="HATPase_dom"/>
</dbReference>
<dbReference type="Pfam" id="PF01627">
    <property type="entry name" value="Hpt"/>
    <property type="match status" value="1"/>
</dbReference>
<dbReference type="InterPro" id="IPR005467">
    <property type="entry name" value="His_kinase_dom"/>
</dbReference>
<dbReference type="Pfam" id="PF07494">
    <property type="entry name" value="Reg_prop"/>
    <property type="match status" value="5"/>
</dbReference>
<evidence type="ECO:0000313" key="10">
    <source>
        <dbReference type="Proteomes" id="UP001595904"/>
    </source>
</evidence>
<dbReference type="SUPFAM" id="SSF52172">
    <property type="entry name" value="CheY-like"/>
    <property type="match status" value="1"/>
</dbReference>
<evidence type="ECO:0000256" key="3">
    <source>
        <dbReference type="ARBA" id="ARBA00022553"/>
    </source>
</evidence>
<comment type="catalytic activity">
    <reaction evidence="1">
        <text>ATP + protein L-histidine = ADP + protein N-phospho-L-histidine.</text>
        <dbReference type="EC" id="2.7.13.3"/>
    </reaction>
</comment>
<dbReference type="InterPro" id="IPR003661">
    <property type="entry name" value="HisK_dim/P_dom"/>
</dbReference>
<dbReference type="Gene3D" id="3.30.565.10">
    <property type="entry name" value="Histidine kinase-like ATPase, C-terminal domain"/>
    <property type="match status" value="1"/>
</dbReference>
<dbReference type="EC" id="2.7.13.3" evidence="2"/>
<evidence type="ECO:0000259" key="7">
    <source>
        <dbReference type="PROSITE" id="PS50109"/>
    </source>
</evidence>
<dbReference type="InterPro" id="IPR036641">
    <property type="entry name" value="HPT_dom_sf"/>
</dbReference>
<dbReference type="SMART" id="SM00387">
    <property type="entry name" value="HATPase_c"/>
    <property type="match status" value="1"/>
</dbReference>
<dbReference type="CDD" id="cd00082">
    <property type="entry name" value="HisKA"/>
    <property type="match status" value="1"/>
</dbReference>
<evidence type="ECO:0000313" key="9">
    <source>
        <dbReference type="EMBL" id="MFC4312083.1"/>
    </source>
</evidence>
<organism evidence="9 10">
    <name type="scientific">Steroidobacter flavus</name>
    <dbReference type="NCBI Taxonomy" id="1842136"/>
    <lineage>
        <taxon>Bacteria</taxon>
        <taxon>Pseudomonadati</taxon>
        <taxon>Pseudomonadota</taxon>
        <taxon>Gammaproteobacteria</taxon>
        <taxon>Steroidobacterales</taxon>
        <taxon>Steroidobacteraceae</taxon>
        <taxon>Steroidobacter</taxon>
    </lineage>
</organism>
<dbReference type="PRINTS" id="PR00344">
    <property type="entry name" value="BCTRLSENSOR"/>
</dbReference>
<dbReference type="PANTHER" id="PTHR43547:SF2">
    <property type="entry name" value="HYBRID SIGNAL TRANSDUCTION HISTIDINE KINASE C"/>
    <property type="match status" value="1"/>
</dbReference>
<sequence>MSANPLTRAWRASLIIAGWLSGASIATAADAPPLILEHLTTVEGLPQSTVMATLQDSQGFVWLGTEDGLVRYDGHLLHRYAAVRGEQGTLSGNYIWDIAEDAGGDLWIAIRDGGVARWQRKSDTFAIYRHDADKADSLASDSVRTLLVDTRGHVWIGTSDAGVDILDPATGGVRHLRSTGRGRAALSSDRIFTLSLSRSGDVWIGTQAGLDLWRRADESIAPFGPPAGAPGSLVGQEISHVLEDKSGAVWVGSFKVGLTRLDREGRLLAAYRQSREPDALGNDDVRSILEDQAGRLWVGTADGLELLDRASGHFTHFRHNDSDANSLLDSFVMSLYEDQAGVMWIGTRTGGVSRWNPRSWELGGQRPQWVGSGPVNAFADAGDGRVWIAALDGGLRRFDPRTNEATPLDTLTRDHQVLRDERVMSLLQDHLGTLWIGTMSGGLKKLTPAGRIESIPVKAGDPHATSAAGIMSITESRSGQIWIGTFGGGANVLDPASGAIRQLPFGDRTGAVSAAEVTSFAEDARGNWWIGTMNGLNLARADGQVVKVFKNDPNDTASLAANVIYAVTVDAHDRVWVATDGGGLAQVLGSSAAPEQIRFKTFMREQGLSSDTLYGVVADDAGSLWLSGNAGLMRFDPESGAIKTFHREHGLQGEEFAFGAYRRLGDGRVCFGGPGGFNIFDPTLLSENRQPPRLALTNVDVLGVRMRSGTPFWLLQTIPLSYRDSILSLDLGVLDFGSTQHNRLAYRLPGLSDDWIDLGSQRRVTLTTLPAGEHVLEVRAASSDSGWSEQPYKITIERAPAPWQSPWAYAAYAVLILGVIVYRAHRQRRKYQAVVQQRELLDAEVKLRTRELVDSNRQLAEAAQAKSNFLDRMSHELRTPMNGVVGMTELLSRTQLSATQSHLTKTIRSSAQILLQIVNDLLDLSKIRAGKVALEALPIDLGQVLEECTSLFAGAAESKGIELIVCPPVRGEQVLLGDPLRVRQIVMNLVGNAVKFTSQGEVVVRADVTMVEDDRAVARISVTDTGIGMDEAAVKRIFEPFSQADETTTRKFGGTGLGLAICRELSDIMGGEITVESTPQVGSTFHLSLPLQIDSTPAATETPLPRRAVRILTRRTSLGESLTRHVSSLGLVPADGAEEITILDASTHAEDLKRLLATQTAWPGLIVIATNAEADSNNLRALLDEKTIVLKPVHRIALREALAVVTGVEVTPAEQSRNVASDTPSFKAHVLLVEDEPVNAAVAEGYLASLGCTSVWVKSGEEAVARSAGERFDLILMDLNMPDMDGFAATKLIRQRAKQGERTPIVALTAHDATTYRDKCLRADMDDILTKPYTLDECARLLRKWLVMQETNPSAQVIKLPAATVKQDSLASVDANAVASMRKLSARGHTDLYSKLVELFRTGSAESLAQLSAAMAEQDLKVAAGICHKLASSASNVGALTYGKELRRLEQLCIAGEQQQAATLHETIQSAHAPLMNVLLGLTMKASA</sequence>
<dbReference type="Pfam" id="PF00512">
    <property type="entry name" value="HisKA"/>
    <property type="match status" value="1"/>
</dbReference>
<dbReference type="InterPro" id="IPR015943">
    <property type="entry name" value="WD40/YVTN_repeat-like_dom_sf"/>
</dbReference>
<evidence type="ECO:0000256" key="5">
    <source>
        <dbReference type="PROSITE-ProRule" id="PRU00169"/>
    </source>
</evidence>
<keyword evidence="3 5" id="KW-0597">Phosphoprotein</keyword>
<dbReference type="InterPro" id="IPR004358">
    <property type="entry name" value="Sig_transdc_His_kin-like_C"/>
</dbReference>
<dbReference type="PROSITE" id="PS50110">
    <property type="entry name" value="RESPONSE_REGULATORY"/>
    <property type="match status" value="1"/>
</dbReference>
<dbReference type="InterPro" id="IPR011006">
    <property type="entry name" value="CheY-like_superfamily"/>
</dbReference>
<dbReference type="SUPFAM" id="SSF47384">
    <property type="entry name" value="Homodimeric domain of signal transducing histidine kinase"/>
    <property type="match status" value="1"/>
</dbReference>
<dbReference type="PROSITE" id="PS50109">
    <property type="entry name" value="HIS_KIN"/>
    <property type="match status" value="1"/>
</dbReference>
<keyword evidence="4" id="KW-0902">Two-component regulatory system</keyword>
<dbReference type="InterPro" id="IPR011123">
    <property type="entry name" value="Y_Y_Y"/>
</dbReference>
<evidence type="ECO:0000259" key="8">
    <source>
        <dbReference type="PROSITE" id="PS50110"/>
    </source>
</evidence>
<dbReference type="Gene3D" id="2.130.10.10">
    <property type="entry name" value="YVTN repeat-like/Quinoprotein amine dehydrogenase"/>
    <property type="match status" value="4"/>
</dbReference>
<dbReference type="Pfam" id="PF07495">
    <property type="entry name" value="Y_Y_Y"/>
    <property type="match status" value="1"/>
</dbReference>
<feature type="chain" id="PRO_5047421076" description="histidine kinase" evidence="6">
    <location>
        <begin position="29"/>
        <end position="1488"/>
    </location>
</feature>
<feature type="domain" description="Histidine kinase" evidence="7">
    <location>
        <begin position="872"/>
        <end position="1093"/>
    </location>
</feature>
<dbReference type="InterPro" id="IPR011110">
    <property type="entry name" value="Reg_prop"/>
</dbReference>
<dbReference type="Proteomes" id="UP001595904">
    <property type="component" value="Unassembled WGS sequence"/>
</dbReference>
<dbReference type="Gene3D" id="1.10.287.130">
    <property type="match status" value="1"/>
</dbReference>
<feature type="modified residue" description="4-aspartylphosphate" evidence="5">
    <location>
        <position position="1278"/>
    </location>
</feature>
<dbReference type="EMBL" id="JBHSDU010000014">
    <property type="protein sequence ID" value="MFC4312083.1"/>
    <property type="molecule type" value="Genomic_DNA"/>
</dbReference>